<dbReference type="EMBL" id="JANPWB010000010">
    <property type="protein sequence ID" value="KAJ1137546.1"/>
    <property type="molecule type" value="Genomic_DNA"/>
</dbReference>
<organism evidence="2 3">
    <name type="scientific">Pleurodeles waltl</name>
    <name type="common">Iberian ribbed newt</name>
    <dbReference type="NCBI Taxonomy" id="8319"/>
    <lineage>
        <taxon>Eukaryota</taxon>
        <taxon>Metazoa</taxon>
        <taxon>Chordata</taxon>
        <taxon>Craniata</taxon>
        <taxon>Vertebrata</taxon>
        <taxon>Euteleostomi</taxon>
        <taxon>Amphibia</taxon>
        <taxon>Batrachia</taxon>
        <taxon>Caudata</taxon>
        <taxon>Salamandroidea</taxon>
        <taxon>Salamandridae</taxon>
        <taxon>Pleurodelinae</taxon>
        <taxon>Pleurodeles</taxon>
    </lineage>
</organism>
<dbReference type="Proteomes" id="UP001066276">
    <property type="component" value="Chromosome 6"/>
</dbReference>
<gene>
    <name evidence="2" type="ORF">NDU88_003944</name>
</gene>
<dbReference type="AlphaFoldDB" id="A0AAV7QDG3"/>
<evidence type="ECO:0000256" key="1">
    <source>
        <dbReference type="SAM" id="MobiDB-lite"/>
    </source>
</evidence>
<comment type="caution">
    <text evidence="2">The sequence shown here is derived from an EMBL/GenBank/DDBJ whole genome shotgun (WGS) entry which is preliminary data.</text>
</comment>
<feature type="compositionally biased region" description="Basic residues" evidence="1">
    <location>
        <begin position="31"/>
        <end position="41"/>
    </location>
</feature>
<proteinExistence type="predicted"/>
<accession>A0AAV7QDG3</accession>
<reference evidence="2" key="1">
    <citation type="journal article" date="2022" name="bioRxiv">
        <title>Sequencing and chromosome-scale assembly of the giantPleurodeles waltlgenome.</title>
        <authorList>
            <person name="Brown T."/>
            <person name="Elewa A."/>
            <person name="Iarovenko S."/>
            <person name="Subramanian E."/>
            <person name="Araus A.J."/>
            <person name="Petzold A."/>
            <person name="Susuki M."/>
            <person name="Suzuki K.-i.T."/>
            <person name="Hayashi T."/>
            <person name="Toyoda A."/>
            <person name="Oliveira C."/>
            <person name="Osipova E."/>
            <person name="Leigh N.D."/>
            <person name="Simon A."/>
            <person name="Yun M.H."/>
        </authorList>
    </citation>
    <scope>NUCLEOTIDE SEQUENCE</scope>
    <source>
        <strain evidence="2">20211129_DDA</strain>
        <tissue evidence="2">Liver</tissue>
    </source>
</reference>
<evidence type="ECO:0000313" key="2">
    <source>
        <dbReference type="EMBL" id="KAJ1137546.1"/>
    </source>
</evidence>
<keyword evidence="3" id="KW-1185">Reference proteome</keyword>
<feature type="region of interest" description="Disordered" evidence="1">
    <location>
        <begin position="1"/>
        <end position="49"/>
    </location>
</feature>
<feature type="region of interest" description="Disordered" evidence="1">
    <location>
        <begin position="65"/>
        <end position="101"/>
    </location>
</feature>
<sequence>MGSRPRRKPPTQPASLSLQLPQTLRRSPPTARRRTMYRAPHHNPPILKLFRGGTNAIKSRVETGLGRENTHLSTLNEEPERHGARATGPAHAGLPPHLLGI</sequence>
<protein>
    <submittedName>
        <fullName evidence="2">Uncharacterized protein</fullName>
    </submittedName>
</protein>
<feature type="compositionally biased region" description="Polar residues" evidence="1">
    <location>
        <begin position="13"/>
        <end position="25"/>
    </location>
</feature>
<name>A0AAV7QDG3_PLEWA</name>
<evidence type="ECO:0000313" key="3">
    <source>
        <dbReference type="Proteomes" id="UP001066276"/>
    </source>
</evidence>